<sequence length="258" mass="28646">MTILITTPSADGAKPLTMSSLEIAEQTGKRHDHVVRDIRAVLTELHGEGGLPKFGDTYINPQNGQSYPCFRLPHRELMILLTGYSVPLRAKVIDRWETLERNATAASTEALVQRVDGISRMLAKKVTGIEARVNEIVDEAIMRAIAADSRVSVMSHISVKQILADEWRVPAKGRRSIQRKVFTRLQDHCLAHGIKAFRCAHSGTWLFPRHDAIAFVRDHCGPMIREHVDKVTGQGRLPFKVVGGTEVKCSVNERSAAA</sequence>
<dbReference type="RefSeq" id="WP_111347731.1">
    <property type="nucleotide sequence ID" value="NZ_QHHQ01000003.1"/>
</dbReference>
<dbReference type="InterPro" id="IPR014054">
    <property type="entry name" value="Phage_regulatory_Rha"/>
</dbReference>
<evidence type="ECO:0000313" key="1">
    <source>
        <dbReference type="EMBL" id="RAI01124.1"/>
    </source>
</evidence>
<dbReference type="Pfam" id="PF09669">
    <property type="entry name" value="Phage_pRha"/>
    <property type="match status" value="1"/>
</dbReference>
<dbReference type="Proteomes" id="UP000249590">
    <property type="component" value="Unassembled WGS sequence"/>
</dbReference>
<organism evidence="1 2">
    <name type="scientific">Acuticoccus sediminis</name>
    <dbReference type="NCBI Taxonomy" id="2184697"/>
    <lineage>
        <taxon>Bacteria</taxon>
        <taxon>Pseudomonadati</taxon>
        <taxon>Pseudomonadota</taxon>
        <taxon>Alphaproteobacteria</taxon>
        <taxon>Hyphomicrobiales</taxon>
        <taxon>Amorphaceae</taxon>
        <taxon>Acuticoccus</taxon>
    </lineage>
</organism>
<gene>
    <name evidence="1" type="ORF">DLJ53_18075</name>
</gene>
<dbReference type="OrthoDB" id="9808959at2"/>
<dbReference type="AlphaFoldDB" id="A0A8B2NUH8"/>
<keyword evidence="2" id="KW-1185">Reference proteome</keyword>
<evidence type="ECO:0000313" key="2">
    <source>
        <dbReference type="Proteomes" id="UP000249590"/>
    </source>
</evidence>
<evidence type="ECO:0008006" key="3">
    <source>
        <dbReference type="Google" id="ProtNLM"/>
    </source>
</evidence>
<protein>
    <recommendedName>
        <fullName evidence="3">Phage regulatory protein Rha (Phage_pRha)</fullName>
    </recommendedName>
</protein>
<proteinExistence type="predicted"/>
<comment type="caution">
    <text evidence="1">The sequence shown here is derived from an EMBL/GenBank/DDBJ whole genome shotgun (WGS) entry which is preliminary data.</text>
</comment>
<reference evidence="1 2" key="1">
    <citation type="submission" date="2018-05" db="EMBL/GenBank/DDBJ databases">
        <title>Acuticoccus sediminis sp. nov., isolated from deep-sea sediment of Indian Ocean.</title>
        <authorList>
            <person name="Liu X."/>
            <person name="Lai Q."/>
            <person name="Du Y."/>
            <person name="Sun F."/>
            <person name="Zhang X."/>
            <person name="Wang S."/>
            <person name="Shao Z."/>
        </authorList>
    </citation>
    <scope>NUCLEOTIDE SEQUENCE [LARGE SCALE GENOMIC DNA]</scope>
    <source>
        <strain evidence="1 2">PTG4-2</strain>
    </source>
</reference>
<accession>A0A8B2NUH8</accession>
<name>A0A8B2NUH8_9HYPH</name>
<dbReference type="EMBL" id="QHHQ01000003">
    <property type="protein sequence ID" value="RAI01124.1"/>
    <property type="molecule type" value="Genomic_DNA"/>
</dbReference>